<evidence type="ECO:0000256" key="2">
    <source>
        <dbReference type="ARBA" id="ARBA00022801"/>
    </source>
</evidence>
<keyword evidence="2 5" id="KW-0378">Hydrolase</keyword>
<dbReference type="EC" id="3.2.1.1" evidence="5"/>
<keyword evidence="3 5" id="KW-0326">Glycosidase</keyword>
<dbReference type="GO" id="GO:0004556">
    <property type="term" value="F:alpha-amylase activity"/>
    <property type="evidence" value="ECO:0007669"/>
    <property type="project" value="UniProtKB-UniRule"/>
</dbReference>
<sequence>MILCTRKWWKEAVCYQIYPRSFKDSNGDGIGDINGITEKLDYLKDLGIDVIWVSPIFESPNDDNGYDISDYQEIMRDFGTMEDFDRLLYEVHARGMKLILDLVINHTSDEHSWFVEAKKSKDNEFRDWYIWKDGKDDKEPNNWASIFEGSAWEYDATTNQYYMHVFSRKQPDLNWENENMRQAIYNMVNWWLDKGIDGFRVDAISHIKKSFDKGDLPGADKLGYAESFEGHMNQPGIQEYLQELKENTFDKYDIMTVGEANGVTIEDSEEWVGEENGKFNMVFQFEHLNLWDHNVGKSFDIKGYKDVLNSWQKGLEDKGWNALFIENHDRQRVSSTWGDDEEYWYESSTSHAVVYFLQQGTPFIYQGQEIGMTNYPFEDIIDFDDVHAKNIYNQELKKGVPKEEVIEMLRRISRDNTRTPMQWDDTKNAGFTKGTPWLKVNPNFEDINVFKQEKDENSILNFYKQLIQLKKKHLTLTYGTFDLIYPEDTKVFAYTRTYEGDQFIIIGNLSHDKVTLKKDESLKMSDESLVLYNYQKEERSEDIFTFQPFEARIYHIENR</sequence>
<evidence type="ECO:0000256" key="1">
    <source>
        <dbReference type="ARBA" id="ARBA00008061"/>
    </source>
</evidence>
<keyword evidence="9" id="KW-1185">Reference proteome</keyword>
<dbReference type="SMART" id="SM00642">
    <property type="entry name" value="Aamy"/>
    <property type="match status" value="1"/>
</dbReference>
<dbReference type="InterPro" id="IPR013780">
    <property type="entry name" value="Glyco_hydro_b"/>
</dbReference>
<dbReference type="Gene3D" id="3.90.400.10">
    <property type="entry name" value="Oligo-1,6-glucosidase, Domain 2"/>
    <property type="match status" value="1"/>
</dbReference>
<evidence type="ECO:0000256" key="5">
    <source>
        <dbReference type="RuleBase" id="RU361134"/>
    </source>
</evidence>
<protein>
    <recommendedName>
        <fullName evidence="5">Alpha-amylase</fullName>
        <ecNumber evidence="5">3.2.1.1</ecNumber>
    </recommendedName>
</protein>
<dbReference type="GO" id="GO:0043169">
    <property type="term" value="F:cation binding"/>
    <property type="evidence" value="ECO:0007669"/>
    <property type="project" value="InterPro"/>
</dbReference>
<dbReference type="NCBIfam" id="NF008183">
    <property type="entry name" value="PRK10933.1"/>
    <property type="match status" value="1"/>
</dbReference>
<evidence type="ECO:0000256" key="4">
    <source>
        <dbReference type="RuleBase" id="RU003615"/>
    </source>
</evidence>
<dbReference type="KEGG" id="mpsh:QA539_00970"/>
<dbReference type="GO" id="GO:0009313">
    <property type="term" value="P:oligosaccharide catabolic process"/>
    <property type="evidence" value="ECO:0007669"/>
    <property type="project" value="TreeGrafter"/>
</dbReference>
<accession>A0AAU6RNA5</accession>
<reference evidence="8 9" key="2">
    <citation type="submission" date="2023-04" db="EMBL/GenBank/DDBJ databases">
        <title>Macrococci isolated from food, foodproducing animals, and human clinical materials.</title>
        <authorList>
            <person name="Maslanova I."/>
            <person name="Svec P."/>
            <person name="Sedlacek I."/>
            <person name="Novakova D."/>
            <person name="Keller J.E."/>
            <person name="Schwendener S."/>
            <person name="Finstrlova A."/>
            <person name="Botka T."/>
            <person name="Kovarovic V."/>
            <person name="Petras P."/>
            <person name="Perreten V."/>
            <person name="Pantucek R."/>
        </authorList>
    </citation>
    <scope>NUCLEOTIDE SEQUENCE [LARGE SCALE GENOMIC DNA]</scope>
    <source>
        <strain evidence="8 9">CCM 8659</strain>
    </source>
</reference>
<dbReference type="Pfam" id="PF00128">
    <property type="entry name" value="Alpha-amylase"/>
    <property type="match status" value="1"/>
</dbReference>
<name>A0AAU6RNA5_9STAP</name>
<dbReference type="EMBL" id="CP124591">
    <property type="protein sequence ID" value="WZE71887.1"/>
    <property type="molecule type" value="Genomic_DNA"/>
</dbReference>
<dbReference type="EMBL" id="CP079955">
    <property type="protein sequence ID" value="QYA33031.2"/>
    <property type="molecule type" value="Genomic_DNA"/>
</dbReference>
<evidence type="ECO:0000313" key="8">
    <source>
        <dbReference type="EMBL" id="WZE71887.1"/>
    </source>
</evidence>
<comment type="catalytic activity">
    <reaction evidence="5">
        <text>Endohydrolysis of (1-&gt;4)-alpha-D-glucosidic linkages in polysaccharides containing three or more (1-&gt;4)-alpha-linked D-glucose units.</text>
        <dbReference type="EC" id="3.2.1.1"/>
    </reaction>
</comment>
<dbReference type="AlphaFoldDB" id="A0AAU6RNA5"/>
<dbReference type="Gene3D" id="3.20.20.80">
    <property type="entry name" value="Glycosidases"/>
    <property type="match status" value="1"/>
</dbReference>
<comment type="similarity">
    <text evidence="1 4">Belongs to the glycosyl hydrolase 13 family.</text>
</comment>
<dbReference type="SUPFAM" id="SSF51011">
    <property type="entry name" value="Glycosyl hydrolase domain"/>
    <property type="match status" value="1"/>
</dbReference>
<dbReference type="FunFam" id="2.60.40.1180:FF:000007">
    <property type="entry name" value="Sucrose isomerase"/>
    <property type="match status" value="1"/>
</dbReference>
<evidence type="ECO:0000313" key="9">
    <source>
        <dbReference type="Proteomes" id="UP001465447"/>
    </source>
</evidence>
<evidence type="ECO:0000259" key="6">
    <source>
        <dbReference type="SMART" id="SM00642"/>
    </source>
</evidence>
<dbReference type="CDD" id="cd11333">
    <property type="entry name" value="AmyAc_SI_OligoGlu_DGase"/>
    <property type="match status" value="1"/>
</dbReference>
<dbReference type="PANTHER" id="PTHR10357:SF178">
    <property type="entry name" value="OLIGO-1,6-GLUCOSIDASE 3-RELATED"/>
    <property type="match status" value="1"/>
</dbReference>
<feature type="domain" description="Glycosyl hydrolase family 13 catalytic" evidence="6">
    <location>
        <begin position="16"/>
        <end position="418"/>
    </location>
</feature>
<evidence type="ECO:0000313" key="7">
    <source>
        <dbReference type="EMBL" id="QYA33031.2"/>
    </source>
</evidence>
<dbReference type="PRINTS" id="PR00110">
    <property type="entry name" value="ALPHAAMYLASE"/>
</dbReference>
<dbReference type="InterPro" id="IPR006046">
    <property type="entry name" value="Alpha_amylase"/>
</dbReference>
<dbReference type="InterPro" id="IPR045857">
    <property type="entry name" value="O16G_dom_2"/>
</dbReference>
<gene>
    <name evidence="7" type="ORF">KYI10_00850</name>
    <name evidence="8" type="ORF">QA539_00970</name>
</gene>
<accession>A0AAT9P6L1</accession>
<organism evidence="8 9">
    <name type="scientific">Macrococcus psychrotolerans</name>
    <dbReference type="NCBI Taxonomy" id="3039389"/>
    <lineage>
        <taxon>Bacteria</taxon>
        <taxon>Bacillati</taxon>
        <taxon>Bacillota</taxon>
        <taxon>Bacilli</taxon>
        <taxon>Bacillales</taxon>
        <taxon>Staphylococcaceae</taxon>
        <taxon>Macrococcus</taxon>
    </lineage>
</organism>
<proteinExistence type="inferred from homology"/>
<keyword evidence="5" id="KW-0119">Carbohydrate metabolism</keyword>
<dbReference type="FunFam" id="3.20.20.80:FF:000064">
    <property type="entry name" value="Oligo-1,6-glucosidase"/>
    <property type="match status" value="2"/>
</dbReference>
<evidence type="ECO:0000256" key="3">
    <source>
        <dbReference type="ARBA" id="ARBA00023295"/>
    </source>
</evidence>
<dbReference type="Gene3D" id="2.60.40.1180">
    <property type="entry name" value="Golgi alpha-mannosidase II"/>
    <property type="match status" value="1"/>
</dbReference>
<dbReference type="PANTHER" id="PTHR10357">
    <property type="entry name" value="ALPHA-AMYLASE FAMILY MEMBER"/>
    <property type="match status" value="1"/>
</dbReference>
<dbReference type="SUPFAM" id="SSF51445">
    <property type="entry name" value="(Trans)glycosidases"/>
    <property type="match status" value="1"/>
</dbReference>
<reference evidence="7" key="1">
    <citation type="submission" date="2021-07" db="EMBL/GenBank/DDBJ databases">
        <title>Prevalence and characterization of methicillin-resistant Macrococcus spp. in food producing animals and meat in Switzerland in 2019.</title>
        <authorList>
            <person name="Keller J.E."/>
            <person name="Schwendener S."/>
            <person name="Neuenschwander J."/>
            <person name="Overesch G."/>
            <person name="Perreten V."/>
        </authorList>
    </citation>
    <scope>NUCLEOTIDE SEQUENCE</scope>
    <source>
        <strain evidence="7">19Msa1099</strain>
    </source>
</reference>
<dbReference type="Proteomes" id="UP001465447">
    <property type="component" value="Chromosome"/>
</dbReference>
<dbReference type="InterPro" id="IPR006047">
    <property type="entry name" value="GH13_cat_dom"/>
</dbReference>
<dbReference type="InterPro" id="IPR017853">
    <property type="entry name" value="GH"/>
</dbReference>
<dbReference type="FunFam" id="3.90.400.10:FF:000002">
    <property type="entry name" value="Sucrose isomerase"/>
    <property type="match status" value="1"/>
</dbReference>